<dbReference type="OrthoDB" id="3366661at2759"/>
<dbReference type="GO" id="GO:0005634">
    <property type="term" value="C:nucleus"/>
    <property type="evidence" value="ECO:0007669"/>
    <property type="project" value="UniProtKB-SubCell"/>
</dbReference>
<comment type="subcellular location">
    <subcellularLocation>
        <location evidence="1">Nucleus</location>
    </subcellularLocation>
</comment>
<dbReference type="InterPro" id="IPR033757">
    <property type="entry name" value="WTAP"/>
</dbReference>
<keyword evidence="4" id="KW-0508">mRNA splicing</keyword>
<dbReference type="Pfam" id="PF17098">
    <property type="entry name" value="Wtap"/>
    <property type="match status" value="1"/>
</dbReference>
<accession>A0A7I8VYU0</accession>
<sequence length="232" mass="26340">MNDEPPPSKKANYDRRTELEILSKEELIDKLLEIEGELKKKETLNPEASQRENVLVMRLASKEQEVQELVGQVAELKQAHANSTLNNLQKALLDPAVNLVIQRLTSQLTTTKQKLESAQRDLDAFKFTADSQTGKRLMAKCRVLLQENEDLGKIISSGQIAKLEGEISLQKELVETMKKNESDLEQMFLEMDHDMEGLQATLQQNQQDLKKLTDENTRLIEENKRLSGAEAV</sequence>
<dbReference type="Proteomes" id="UP000549394">
    <property type="component" value="Unassembled WGS sequence"/>
</dbReference>
<dbReference type="GO" id="GO:0000381">
    <property type="term" value="P:regulation of alternative mRNA splicing, via spliceosome"/>
    <property type="evidence" value="ECO:0007669"/>
    <property type="project" value="InterPro"/>
</dbReference>
<protein>
    <submittedName>
        <fullName evidence="7">DgyrCDS8275</fullName>
    </submittedName>
</protein>
<evidence type="ECO:0000256" key="1">
    <source>
        <dbReference type="ARBA" id="ARBA00004123"/>
    </source>
</evidence>
<name>A0A7I8VYU0_9ANNE</name>
<proteinExistence type="inferred from homology"/>
<comment type="similarity">
    <text evidence="2">Belongs to the fl(2)d family.</text>
</comment>
<evidence type="ECO:0000256" key="3">
    <source>
        <dbReference type="ARBA" id="ARBA00022664"/>
    </source>
</evidence>
<feature type="coiled-coil region" evidence="6">
    <location>
        <begin position="160"/>
        <end position="229"/>
    </location>
</feature>
<evidence type="ECO:0000256" key="4">
    <source>
        <dbReference type="ARBA" id="ARBA00023187"/>
    </source>
</evidence>
<keyword evidence="3" id="KW-0507">mRNA processing</keyword>
<evidence type="ECO:0000313" key="8">
    <source>
        <dbReference type="Proteomes" id="UP000549394"/>
    </source>
</evidence>
<dbReference type="SUPFAM" id="SSF161270">
    <property type="entry name" value="PspA lactotransferrin-binding region"/>
    <property type="match status" value="1"/>
</dbReference>
<dbReference type="AlphaFoldDB" id="A0A7I8VYU0"/>
<dbReference type="PANTHER" id="PTHR15217:SF0">
    <property type="entry name" value="PRE-MRNA-SPLICING REGULATOR WTAP"/>
    <property type="match status" value="1"/>
</dbReference>
<keyword evidence="5" id="KW-0539">Nucleus</keyword>
<dbReference type="EMBL" id="CAJFCJ010000010">
    <property type="protein sequence ID" value="CAD5119680.1"/>
    <property type="molecule type" value="Genomic_DNA"/>
</dbReference>
<dbReference type="PANTHER" id="PTHR15217">
    <property type="entry name" value="WILMS' TUMOR 1-ASSOCIATING PROTEIN"/>
    <property type="match status" value="1"/>
</dbReference>
<gene>
    <name evidence="7" type="ORF">DGYR_LOCUS7875</name>
</gene>
<dbReference type="GO" id="GO:0006397">
    <property type="term" value="P:mRNA processing"/>
    <property type="evidence" value="ECO:0007669"/>
    <property type="project" value="UniProtKB-KW"/>
</dbReference>
<dbReference type="GO" id="GO:0016556">
    <property type="term" value="P:mRNA modification"/>
    <property type="evidence" value="ECO:0007669"/>
    <property type="project" value="InterPro"/>
</dbReference>
<evidence type="ECO:0000313" key="7">
    <source>
        <dbReference type="EMBL" id="CAD5119680.1"/>
    </source>
</evidence>
<evidence type="ECO:0000256" key="2">
    <source>
        <dbReference type="ARBA" id="ARBA00010313"/>
    </source>
</evidence>
<evidence type="ECO:0000256" key="6">
    <source>
        <dbReference type="SAM" id="Coils"/>
    </source>
</evidence>
<organism evidence="7 8">
    <name type="scientific">Dimorphilus gyrociliatus</name>
    <dbReference type="NCBI Taxonomy" id="2664684"/>
    <lineage>
        <taxon>Eukaryota</taxon>
        <taxon>Metazoa</taxon>
        <taxon>Spiralia</taxon>
        <taxon>Lophotrochozoa</taxon>
        <taxon>Annelida</taxon>
        <taxon>Polychaeta</taxon>
        <taxon>Polychaeta incertae sedis</taxon>
        <taxon>Dinophilidae</taxon>
        <taxon>Dimorphilus</taxon>
    </lineage>
</organism>
<comment type="caution">
    <text evidence="7">The sequence shown here is derived from an EMBL/GenBank/DDBJ whole genome shotgun (WGS) entry which is preliminary data.</text>
</comment>
<keyword evidence="6" id="KW-0175">Coiled coil</keyword>
<keyword evidence="8" id="KW-1185">Reference proteome</keyword>
<dbReference type="GO" id="GO:0008380">
    <property type="term" value="P:RNA splicing"/>
    <property type="evidence" value="ECO:0007669"/>
    <property type="project" value="UniProtKB-KW"/>
</dbReference>
<reference evidence="7 8" key="1">
    <citation type="submission" date="2020-08" db="EMBL/GenBank/DDBJ databases">
        <authorList>
            <person name="Hejnol A."/>
        </authorList>
    </citation>
    <scope>NUCLEOTIDE SEQUENCE [LARGE SCALE GENOMIC DNA]</scope>
</reference>
<evidence type="ECO:0000256" key="5">
    <source>
        <dbReference type="ARBA" id="ARBA00023242"/>
    </source>
</evidence>
<feature type="coiled-coil region" evidence="6">
    <location>
        <begin position="24"/>
        <end position="121"/>
    </location>
</feature>